<reference evidence="2" key="1">
    <citation type="submission" date="2012-08" db="EMBL/GenBank/DDBJ databases">
        <title>The Genome Sequence of Wuchereria bancrofti.</title>
        <authorList>
            <person name="Nutman T.B."/>
            <person name="Fink D.L."/>
            <person name="Russ C."/>
            <person name="Young S."/>
            <person name="Zeng Q."/>
            <person name="Koehrsen M."/>
            <person name="Alvarado L."/>
            <person name="Berlin A."/>
            <person name="Chapman S.B."/>
            <person name="Chen Z."/>
            <person name="Freedman E."/>
            <person name="Gellesch M."/>
            <person name="Goldberg J."/>
            <person name="Griggs A."/>
            <person name="Gujja S."/>
            <person name="Heilman E.R."/>
            <person name="Heiman D."/>
            <person name="Hepburn T."/>
            <person name="Howarth C."/>
            <person name="Jen D."/>
            <person name="Larson L."/>
            <person name="Lewis B."/>
            <person name="Mehta T."/>
            <person name="Park D."/>
            <person name="Pearson M."/>
            <person name="Roberts A."/>
            <person name="Saif S."/>
            <person name="Shea T."/>
            <person name="Shenoy N."/>
            <person name="Sisk P."/>
            <person name="Stolte C."/>
            <person name="Sykes S."/>
            <person name="Walk T."/>
            <person name="White J."/>
            <person name="Yandava C."/>
            <person name="Haas B."/>
            <person name="Henn M.R."/>
            <person name="Nusbaum C."/>
            <person name="Birren B."/>
        </authorList>
    </citation>
    <scope>NUCLEOTIDE SEQUENCE [LARGE SCALE GENOMIC DNA]</scope>
    <source>
        <strain evidence="2">NA</strain>
    </source>
</reference>
<proteinExistence type="predicted"/>
<evidence type="ECO:0000313" key="2">
    <source>
        <dbReference type="Proteomes" id="UP000004810"/>
    </source>
</evidence>
<dbReference type="Proteomes" id="UP000004810">
    <property type="component" value="Unassembled WGS sequence"/>
</dbReference>
<accession>J9E871</accession>
<evidence type="ECO:0000313" key="1">
    <source>
        <dbReference type="EMBL" id="EJW78348.1"/>
    </source>
</evidence>
<dbReference type="AlphaFoldDB" id="J9E871"/>
<gene>
    <name evidence="1" type="ORF">WUBG_10744</name>
</gene>
<name>J9E871_WUCBA</name>
<organism evidence="1 2">
    <name type="scientific">Wuchereria bancrofti</name>
    <dbReference type="NCBI Taxonomy" id="6293"/>
    <lineage>
        <taxon>Eukaryota</taxon>
        <taxon>Metazoa</taxon>
        <taxon>Ecdysozoa</taxon>
        <taxon>Nematoda</taxon>
        <taxon>Chromadorea</taxon>
        <taxon>Rhabditida</taxon>
        <taxon>Spirurina</taxon>
        <taxon>Spiruromorpha</taxon>
        <taxon>Filarioidea</taxon>
        <taxon>Onchocercidae</taxon>
        <taxon>Wuchereria</taxon>
    </lineage>
</organism>
<protein>
    <submittedName>
        <fullName evidence="1">Uncharacterized protein</fullName>
    </submittedName>
</protein>
<comment type="caution">
    <text evidence="1">The sequence shown here is derived from an EMBL/GenBank/DDBJ whole genome shotgun (WGS) entry which is preliminary data.</text>
</comment>
<dbReference type="EMBL" id="ADBV01006680">
    <property type="protein sequence ID" value="EJW78348.1"/>
    <property type="molecule type" value="Genomic_DNA"/>
</dbReference>
<sequence length="81" mass="9430">MTNKVIMKLVQSKLWTVIIGICLLDIIEPVDGQSPFMKSKKRRYKLIPFYDGDIKISDPSKPVRFLKDLEKQGLVQFCHIH</sequence>